<evidence type="ECO:0008006" key="7">
    <source>
        <dbReference type="Google" id="ProtNLM"/>
    </source>
</evidence>
<proteinExistence type="predicted"/>
<dbReference type="InterPro" id="IPR036388">
    <property type="entry name" value="WH-like_DNA-bd_sf"/>
</dbReference>
<protein>
    <recommendedName>
        <fullName evidence="7">J domain-containing protein</fullName>
    </recommendedName>
</protein>
<dbReference type="PANTHER" id="PTHR12619:SF21">
    <property type="entry name" value="RFX-TYPE WINGED-HELIX DOMAIN-CONTAINING PROTEIN"/>
    <property type="match status" value="1"/>
</dbReference>
<keyword evidence="1" id="KW-0238">DNA-binding</keyword>
<name>T1GSX4_MEGSC</name>
<evidence type="ECO:0000313" key="5">
    <source>
        <dbReference type="EnsemblMetazoa" id="MESCA006788-PA"/>
    </source>
</evidence>
<dbReference type="GO" id="GO:0000981">
    <property type="term" value="F:DNA-binding transcription factor activity, RNA polymerase II-specific"/>
    <property type="evidence" value="ECO:0007669"/>
    <property type="project" value="TreeGrafter"/>
</dbReference>
<dbReference type="PROSITE" id="PS51526">
    <property type="entry name" value="RFX_DBD"/>
    <property type="match status" value="1"/>
</dbReference>
<dbReference type="EMBL" id="CAQQ02170627">
    <property type="status" value="NOT_ANNOTATED_CDS"/>
    <property type="molecule type" value="Genomic_DNA"/>
</dbReference>
<sequence length="212" mass="24334">MAKKLKFDKDLYGLFDVTIDASENEIRKAYRKKALACHPDKNPDNPKAAELFHELSQALEILCTESTRAALIKAYCERLNIKPLSTADFGKVMKQVFPEIRPRRLGTRGHSRYCYAAMRKTTKLSPPTLPTLGKASLAEETDEIYNQSLDEDCWKPIKIWAEGQLNSTFKNIRDLSTHIQKHQLNTPASNSSRHLLQKKLLQKETKEKKKYT</sequence>
<dbReference type="SMART" id="SM00271">
    <property type="entry name" value="DnaJ"/>
    <property type="match status" value="1"/>
</dbReference>
<dbReference type="AlphaFoldDB" id="T1GSX4"/>
<dbReference type="CDD" id="cd06257">
    <property type="entry name" value="DnaJ"/>
    <property type="match status" value="1"/>
</dbReference>
<dbReference type="InterPro" id="IPR001623">
    <property type="entry name" value="DnaJ_domain"/>
</dbReference>
<dbReference type="PRINTS" id="PR00625">
    <property type="entry name" value="JDOMAIN"/>
</dbReference>
<dbReference type="SUPFAM" id="SSF46785">
    <property type="entry name" value="Winged helix' DNA-binding domain"/>
    <property type="match status" value="1"/>
</dbReference>
<evidence type="ECO:0000256" key="2">
    <source>
        <dbReference type="SAM" id="MobiDB-lite"/>
    </source>
</evidence>
<dbReference type="FunFam" id="1.10.10.10:FF:000422">
    <property type="entry name" value="DNA-binding protein RFX7"/>
    <property type="match status" value="1"/>
</dbReference>
<organism evidence="5 6">
    <name type="scientific">Megaselia scalaris</name>
    <name type="common">Humpbacked fly</name>
    <name type="synonym">Phora scalaris</name>
    <dbReference type="NCBI Taxonomy" id="36166"/>
    <lineage>
        <taxon>Eukaryota</taxon>
        <taxon>Metazoa</taxon>
        <taxon>Ecdysozoa</taxon>
        <taxon>Arthropoda</taxon>
        <taxon>Hexapoda</taxon>
        <taxon>Insecta</taxon>
        <taxon>Pterygota</taxon>
        <taxon>Neoptera</taxon>
        <taxon>Endopterygota</taxon>
        <taxon>Diptera</taxon>
        <taxon>Brachycera</taxon>
        <taxon>Muscomorpha</taxon>
        <taxon>Platypezoidea</taxon>
        <taxon>Phoridae</taxon>
        <taxon>Megaseliini</taxon>
        <taxon>Megaselia</taxon>
    </lineage>
</organism>
<dbReference type="InterPro" id="IPR003150">
    <property type="entry name" value="DNA-bd_RFX"/>
</dbReference>
<dbReference type="Gene3D" id="1.10.287.110">
    <property type="entry name" value="DnaJ domain"/>
    <property type="match status" value="1"/>
</dbReference>
<keyword evidence="6" id="KW-1185">Reference proteome</keyword>
<dbReference type="PANTHER" id="PTHR12619">
    <property type="entry name" value="RFX TRANSCRIPTION FACTOR FAMILY"/>
    <property type="match status" value="1"/>
</dbReference>
<dbReference type="Pfam" id="PF02257">
    <property type="entry name" value="RFX_DNA_binding"/>
    <property type="match status" value="1"/>
</dbReference>
<feature type="domain" description="J" evidence="3">
    <location>
        <begin position="10"/>
        <end position="80"/>
    </location>
</feature>
<evidence type="ECO:0000259" key="3">
    <source>
        <dbReference type="PROSITE" id="PS50076"/>
    </source>
</evidence>
<dbReference type="InterPro" id="IPR036869">
    <property type="entry name" value="J_dom_sf"/>
</dbReference>
<dbReference type="STRING" id="36166.T1GSX4"/>
<dbReference type="PROSITE" id="PS50076">
    <property type="entry name" value="DNAJ_2"/>
    <property type="match status" value="1"/>
</dbReference>
<evidence type="ECO:0000259" key="4">
    <source>
        <dbReference type="PROSITE" id="PS51526"/>
    </source>
</evidence>
<reference evidence="6" key="1">
    <citation type="submission" date="2013-02" db="EMBL/GenBank/DDBJ databases">
        <authorList>
            <person name="Hughes D."/>
        </authorList>
    </citation>
    <scope>NUCLEOTIDE SEQUENCE</scope>
    <source>
        <strain>Durham</strain>
        <strain evidence="6">NC isolate 2 -- Noor lab</strain>
    </source>
</reference>
<dbReference type="InterPro" id="IPR036390">
    <property type="entry name" value="WH_DNA-bd_sf"/>
</dbReference>
<dbReference type="Pfam" id="PF00226">
    <property type="entry name" value="DnaJ"/>
    <property type="match status" value="1"/>
</dbReference>
<dbReference type="EMBL" id="CAQQ02170628">
    <property type="status" value="NOT_ANNOTATED_CDS"/>
    <property type="molecule type" value="Genomic_DNA"/>
</dbReference>
<accession>T1GSX4</accession>
<dbReference type="EnsemblMetazoa" id="MESCA006788-RA">
    <property type="protein sequence ID" value="MESCA006788-PA"/>
    <property type="gene ID" value="MESCA006788"/>
</dbReference>
<feature type="region of interest" description="Disordered" evidence="2">
    <location>
        <begin position="185"/>
        <end position="212"/>
    </location>
</feature>
<dbReference type="Gene3D" id="1.10.10.10">
    <property type="entry name" value="Winged helix-like DNA-binding domain superfamily/Winged helix DNA-binding domain"/>
    <property type="match status" value="1"/>
</dbReference>
<dbReference type="GO" id="GO:0000978">
    <property type="term" value="F:RNA polymerase II cis-regulatory region sequence-specific DNA binding"/>
    <property type="evidence" value="ECO:0007669"/>
    <property type="project" value="TreeGrafter"/>
</dbReference>
<reference evidence="5" key="2">
    <citation type="submission" date="2015-06" db="UniProtKB">
        <authorList>
            <consortium name="EnsemblMetazoa"/>
        </authorList>
    </citation>
    <scope>IDENTIFICATION</scope>
</reference>
<evidence type="ECO:0000256" key="1">
    <source>
        <dbReference type="ARBA" id="ARBA00023125"/>
    </source>
</evidence>
<feature type="compositionally biased region" description="Polar residues" evidence="2">
    <location>
        <begin position="185"/>
        <end position="194"/>
    </location>
</feature>
<feature type="domain" description="RFX-type winged-helix" evidence="4">
    <location>
        <begin position="49"/>
        <end position="122"/>
    </location>
</feature>
<dbReference type="HOGENOM" id="CLU_1302419_0_0_1"/>
<dbReference type="Proteomes" id="UP000015102">
    <property type="component" value="Unassembled WGS sequence"/>
</dbReference>
<evidence type="ECO:0000313" key="6">
    <source>
        <dbReference type="Proteomes" id="UP000015102"/>
    </source>
</evidence>
<dbReference type="SUPFAM" id="SSF46565">
    <property type="entry name" value="Chaperone J-domain"/>
    <property type="match status" value="1"/>
</dbReference>
<dbReference type="InterPro" id="IPR039779">
    <property type="entry name" value="RFX-like"/>
</dbReference>